<dbReference type="RefSeq" id="WP_012522394.1">
    <property type="nucleotide sequence ID" value="NC_011144.1"/>
</dbReference>
<evidence type="ECO:0000256" key="3">
    <source>
        <dbReference type="ARBA" id="ARBA00022801"/>
    </source>
</evidence>
<dbReference type="InterPro" id="IPR002508">
    <property type="entry name" value="MurNAc-LAA_cat"/>
</dbReference>
<evidence type="ECO:0000313" key="6">
    <source>
        <dbReference type="Proteomes" id="UP000001868"/>
    </source>
</evidence>
<dbReference type="GO" id="GO:0009253">
    <property type="term" value="P:peptidoglycan catabolic process"/>
    <property type="evidence" value="ECO:0007669"/>
    <property type="project" value="InterPro"/>
</dbReference>
<dbReference type="KEGG" id="pzu:PHZ_c1841"/>
<keyword evidence="6" id="KW-1185">Reference proteome</keyword>
<dbReference type="InterPro" id="IPR050695">
    <property type="entry name" value="N-acetylmuramoyl_amidase_3"/>
</dbReference>
<dbReference type="SUPFAM" id="SSF53187">
    <property type="entry name" value="Zn-dependent exopeptidases"/>
    <property type="match status" value="1"/>
</dbReference>
<name>B4RCR5_PHEZH</name>
<sequence>MAAGLGLAVAASHAAPDPVGLLKVRLGGDSAETRIVLDLAKSANVKIVSDGAADRRIVIHMPGVQAAEELQGPGRGLVKAWMVDEVQGGARLQMDLAADAKVKRRFLLPPADGVEHYRYVVDVAAAPGASLTKASQAGPVDGALRTKFLPARKSALPLKKVVVVDAGHGGKDVGAVGSKGYEKDINLAAAQALKDKLEKTGRYKVVMTRNSDVYIPLETRVRIAQRANADLFISLHSDSGPDTSLKGASVYTLSDKASRRSTKFVSKDDWFMKASLTGDQGVRDILFDLTQRATRNRSAVFAQTLLSHIEDEAPLLRRSHRDAGLVVLLAPDVPAVLLEMGFVNNPEDEARLRDPRSRARLMDSVADAIDDHFGHDMKVAAR</sequence>
<dbReference type="STRING" id="450851.PHZ_c1841"/>
<reference evidence="5 6" key="1">
    <citation type="journal article" date="2008" name="BMC Genomics">
        <title>Complete genome of Phenylobacterium zucineum - a novel facultative intracellular bacterium isolated from human erythroleukemia cell line K562.</title>
        <authorList>
            <person name="Luo Y."/>
            <person name="Xu X."/>
            <person name="Ding Z."/>
            <person name="Liu Z."/>
            <person name="Zhang B."/>
            <person name="Yan Z."/>
            <person name="Sun J."/>
            <person name="Hu S."/>
            <person name="Hu X."/>
        </authorList>
    </citation>
    <scope>NUCLEOTIDE SEQUENCE [LARGE SCALE GENOMIC DNA]</scope>
    <source>
        <strain evidence="5 6">HLK1</strain>
    </source>
</reference>
<dbReference type="GO" id="GO:0030288">
    <property type="term" value="C:outer membrane-bounded periplasmic space"/>
    <property type="evidence" value="ECO:0007669"/>
    <property type="project" value="TreeGrafter"/>
</dbReference>
<dbReference type="eggNOG" id="COG0860">
    <property type="taxonomic scope" value="Bacteria"/>
</dbReference>
<organism evidence="5 6">
    <name type="scientific">Phenylobacterium zucineum (strain HLK1)</name>
    <dbReference type="NCBI Taxonomy" id="450851"/>
    <lineage>
        <taxon>Bacteria</taxon>
        <taxon>Pseudomonadati</taxon>
        <taxon>Pseudomonadota</taxon>
        <taxon>Alphaproteobacteria</taxon>
        <taxon>Caulobacterales</taxon>
        <taxon>Caulobacteraceae</taxon>
        <taxon>Phenylobacterium</taxon>
    </lineage>
</organism>
<dbReference type="HOGENOM" id="CLU_014322_2_1_5"/>
<dbReference type="SMART" id="SM00646">
    <property type="entry name" value="Ami_3"/>
    <property type="match status" value="1"/>
</dbReference>
<dbReference type="EC" id="3.5.1.28" evidence="2"/>
<evidence type="ECO:0000313" key="5">
    <source>
        <dbReference type="EMBL" id="ACG78252.1"/>
    </source>
</evidence>
<dbReference type="Proteomes" id="UP000001868">
    <property type="component" value="Chromosome"/>
</dbReference>
<evidence type="ECO:0000259" key="4">
    <source>
        <dbReference type="SMART" id="SM00646"/>
    </source>
</evidence>
<keyword evidence="3" id="KW-0378">Hydrolase</keyword>
<protein>
    <recommendedName>
        <fullName evidence="2">N-acetylmuramoyl-L-alanine amidase</fullName>
        <ecNumber evidence="2">3.5.1.28</ecNumber>
    </recommendedName>
</protein>
<dbReference type="PANTHER" id="PTHR30404">
    <property type="entry name" value="N-ACETYLMURAMOYL-L-ALANINE AMIDASE"/>
    <property type="match status" value="1"/>
</dbReference>
<comment type="catalytic activity">
    <reaction evidence="1">
        <text>Hydrolyzes the link between N-acetylmuramoyl residues and L-amino acid residues in certain cell-wall glycopeptides.</text>
        <dbReference type="EC" id="3.5.1.28"/>
    </reaction>
</comment>
<dbReference type="GO" id="GO:0008745">
    <property type="term" value="F:N-acetylmuramoyl-L-alanine amidase activity"/>
    <property type="evidence" value="ECO:0007669"/>
    <property type="project" value="UniProtKB-EC"/>
</dbReference>
<dbReference type="CDD" id="cd02696">
    <property type="entry name" value="MurNAc-LAA"/>
    <property type="match status" value="1"/>
</dbReference>
<gene>
    <name evidence="5" type="ordered locus">PHZ_c1841</name>
</gene>
<accession>B4RCR5</accession>
<dbReference type="AlphaFoldDB" id="B4RCR5"/>
<dbReference type="EMBL" id="CP000747">
    <property type="protein sequence ID" value="ACG78252.1"/>
    <property type="molecule type" value="Genomic_DNA"/>
</dbReference>
<dbReference type="Gene3D" id="3.40.630.40">
    <property type="entry name" value="Zn-dependent exopeptidases"/>
    <property type="match status" value="1"/>
</dbReference>
<evidence type="ECO:0000256" key="2">
    <source>
        <dbReference type="ARBA" id="ARBA00011901"/>
    </source>
</evidence>
<dbReference type="Gene3D" id="2.60.40.3500">
    <property type="match status" value="1"/>
</dbReference>
<dbReference type="PANTHER" id="PTHR30404:SF0">
    <property type="entry name" value="N-ACETYLMURAMOYL-L-ALANINE AMIDASE AMIC"/>
    <property type="match status" value="1"/>
</dbReference>
<evidence type="ECO:0000256" key="1">
    <source>
        <dbReference type="ARBA" id="ARBA00001561"/>
    </source>
</evidence>
<dbReference type="Pfam" id="PF01520">
    <property type="entry name" value="Amidase_3"/>
    <property type="match status" value="1"/>
</dbReference>
<feature type="domain" description="MurNAc-LAA" evidence="4">
    <location>
        <begin position="221"/>
        <end position="370"/>
    </location>
</feature>
<proteinExistence type="predicted"/>